<accession>A0A5C8HMI5</accession>
<keyword evidence="1" id="KW-0472">Membrane</keyword>
<dbReference type="CDD" id="cd02947">
    <property type="entry name" value="TRX_family"/>
    <property type="match status" value="1"/>
</dbReference>
<keyword evidence="4" id="KW-1185">Reference proteome</keyword>
<dbReference type="EMBL" id="VRSW01000002">
    <property type="protein sequence ID" value="TXK04647.1"/>
    <property type="molecule type" value="Genomic_DNA"/>
</dbReference>
<dbReference type="InterPro" id="IPR036249">
    <property type="entry name" value="Thioredoxin-like_sf"/>
</dbReference>
<dbReference type="SUPFAM" id="SSF52833">
    <property type="entry name" value="Thioredoxin-like"/>
    <property type="match status" value="1"/>
</dbReference>
<dbReference type="AlphaFoldDB" id="A0A5C8HMI5"/>
<dbReference type="Proteomes" id="UP000321196">
    <property type="component" value="Unassembled WGS sequence"/>
</dbReference>
<dbReference type="OrthoDB" id="1495530at2"/>
<evidence type="ECO:0000313" key="3">
    <source>
        <dbReference type="EMBL" id="TXK04647.1"/>
    </source>
</evidence>
<comment type="caution">
    <text evidence="3">The sequence shown here is derived from an EMBL/GenBank/DDBJ whole genome shotgun (WGS) entry which is preliminary data.</text>
</comment>
<feature type="transmembrane region" description="Helical" evidence="1">
    <location>
        <begin position="21"/>
        <end position="43"/>
    </location>
</feature>
<evidence type="ECO:0000256" key="1">
    <source>
        <dbReference type="SAM" id="Phobius"/>
    </source>
</evidence>
<sequence length="169" mass="18281">MKDFDTKRRRVSARRTIRDVEITPALATLAAIIAVVAGIGVLLRSRDGRVRVLSDNAARVDAVDLAVERFAPAGTLVQFSTDMCARCPGVRRLLGELAAESNGVEHVDVDLTNRADLAARYGILQTPTTLIVNERGVVTARIVGVPTPDAVRLHLAALRKDHDVSTSRH</sequence>
<keyword evidence="1" id="KW-1133">Transmembrane helix</keyword>
<dbReference type="Gene3D" id="3.40.30.10">
    <property type="entry name" value="Glutaredoxin"/>
    <property type="match status" value="1"/>
</dbReference>
<evidence type="ECO:0000259" key="2">
    <source>
        <dbReference type="PROSITE" id="PS51352"/>
    </source>
</evidence>
<feature type="domain" description="Thioredoxin" evidence="2">
    <location>
        <begin position="30"/>
        <end position="160"/>
    </location>
</feature>
<evidence type="ECO:0000313" key="4">
    <source>
        <dbReference type="Proteomes" id="UP000321196"/>
    </source>
</evidence>
<proteinExistence type="predicted"/>
<reference evidence="3 4" key="1">
    <citation type="submission" date="2019-08" db="EMBL/GenBank/DDBJ databases">
        <authorList>
            <person name="Dong K."/>
        </authorList>
    </citation>
    <scope>NUCLEOTIDE SEQUENCE [LARGE SCALE GENOMIC DNA]</scope>
    <source>
        <strain evidence="3 4">M4-8</strain>
    </source>
</reference>
<protein>
    <submittedName>
        <fullName evidence="3">Thioredoxin family protein</fullName>
    </submittedName>
</protein>
<organism evidence="3 4">
    <name type="scientific">Microbacterium mitrae</name>
    <dbReference type="NCBI Taxonomy" id="664640"/>
    <lineage>
        <taxon>Bacteria</taxon>
        <taxon>Bacillati</taxon>
        <taxon>Actinomycetota</taxon>
        <taxon>Actinomycetes</taxon>
        <taxon>Micrococcales</taxon>
        <taxon>Microbacteriaceae</taxon>
        <taxon>Microbacterium</taxon>
    </lineage>
</organism>
<keyword evidence="1" id="KW-0812">Transmembrane</keyword>
<dbReference type="Pfam" id="PF00085">
    <property type="entry name" value="Thioredoxin"/>
    <property type="match status" value="1"/>
</dbReference>
<name>A0A5C8HMI5_9MICO</name>
<dbReference type="InterPro" id="IPR013766">
    <property type="entry name" value="Thioredoxin_domain"/>
</dbReference>
<dbReference type="PROSITE" id="PS51352">
    <property type="entry name" value="THIOREDOXIN_2"/>
    <property type="match status" value="1"/>
</dbReference>
<gene>
    <name evidence="3" type="ORF">FVP60_08230</name>
</gene>